<gene>
    <name evidence="1" type="ORF">B2A_15751</name>
</gene>
<dbReference type="InterPro" id="IPR027417">
    <property type="entry name" value="P-loop_NTPase"/>
</dbReference>
<organism evidence="1">
    <name type="scientific">mine drainage metagenome</name>
    <dbReference type="NCBI Taxonomy" id="410659"/>
    <lineage>
        <taxon>unclassified sequences</taxon>
        <taxon>metagenomes</taxon>
        <taxon>ecological metagenomes</taxon>
    </lineage>
</organism>
<dbReference type="Gene3D" id="3.40.50.300">
    <property type="entry name" value="P-loop containing nucleotide triphosphate hydrolases"/>
    <property type="match status" value="1"/>
</dbReference>
<sequence length="71" mass="7866">HAWLQRHADVYVRLLQPGIAPAEALQLLGRAQLLCALRSGPFGQLAINRAVEAWLRQQQRCRPASGIPGAW</sequence>
<comment type="caution">
    <text evidence="1">The sequence shown here is derived from an EMBL/GenBank/DDBJ whole genome shotgun (WGS) entry which is preliminary data.</text>
</comment>
<name>T0ZB15_9ZZZZ</name>
<evidence type="ECO:0000313" key="1">
    <source>
        <dbReference type="EMBL" id="EQD26159.1"/>
    </source>
</evidence>
<reference evidence="1" key="2">
    <citation type="journal article" date="2014" name="ISME J.">
        <title>Microbial stratification in low pH oxic and suboxic macroscopic growths along an acid mine drainage.</title>
        <authorList>
            <person name="Mendez-Garcia C."/>
            <person name="Mesa V."/>
            <person name="Sprenger R.R."/>
            <person name="Richter M."/>
            <person name="Diez M.S."/>
            <person name="Solano J."/>
            <person name="Bargiela R."/>
            <person name="Golyshina O.V."/>
            <person name="Manteca A."/>
            <person name="Ramos J.L."/>
            <person name="Gallego J.R."/>
            <person name="Llorente I."/>
            <person name="Martins Dos Santos V.A."/>
            <person name="Jensen O.N."/>
            <person name="Pelaez A.I."/>
            <person name="Sanchez J."/>
            <person name="Ferrer M."/>
        </authorList>
    </citation>
    <scope>NUCLEOTIDE SEQUENCE</scope>
</reference>
<dbReference type="EMBL" id="AUZZ01011449">
    <property type="protein sequence ID" value="EQD26159.1"/>
    <property type="molecule type" value="Genomic_DNA"/>
</dbReference>
<feature type="non-terminal residue" evidence="1">
    <location>
        <position position="1"/>
    </location>
</feature>
<reference evidence="1" key="1">
    <citation type="submission" date="2013-08" db="EMBL/GenBank/DDBJ databases">
        <authorList>
            <person name="Mendez C."/>
            <person name="Richter M."/>
            <person name="Ferrer M."/>
            <person name="Sanchez J."/>
        </authorList>
    </citation>
    <scope>NUCLEOTIDE SEQUENCE</scope>
</reference>
<accession>T0ZB15</accession>
<protein>
    <submittedName>
        <fullName evidence="1">Uncharacterized protein</fullName>
    </submittedName>
</protein>
<proteinExistence type="predicted"/>
<dbReference type="AlphaFoldDB" id="T0ZB15"/>